<dbReference type="AlphaFoldDB" id="A0A8D2EX96"/>
<protein>
    <submittedName>
        <fullName evidence="2">Uncharacterized protein</fullName>
    </submittedName>
</protein>
<reference evidence="2" key="1">
    <citation type="submission" date="2018-05" db="EMBL/GenBank/DDBJ databases">
        <title>Whole genome of Theropithecus gelada.</title>
        <authorList>
            <person name="Chiou K.L."/>
            <person name="Snyder-Mackler N."/>
        </authorList>
    </citation>
    <scope>NUCLEOTIDE SEQUENCE [LARGE SCALE GENOMIC DNA]</scope>
</reference>
<sequence>MNTHCWETLSSTDKEKETKHHLPGQNRKKGDGDWQRNSNYCSVRSKQRLLPEALWTRKPVGNSSCFPTWSSSRTSPPCYNFDISHCYRHLGIQ</sequence>
<dbReference type="Ensembl" id="ENSTGET00000014222.1">
    <property type="protein sequence ID" value="ENSTGEP00000011834.1"/>
    <property type="gene ID" value="ENSTGEG00000009640.1"/>
</dbReference>
<feature type="compositionally biased region" description="Polar residues" evidence="1">
    <location>
        <begin position="1"/>
        <end position="11"/>
    </location>
</feature>
<evidence type="ECO:0000313" key="2">
    <source>
        <dbReference type="Ensembl" id="ENSTGEP00000011834.1"/>
    </source>
</evidence>
<evidence type="ECO:0000313" key="3">
    <source>
        <dbReference type="Proteomes" id="UP000694411"/>
    </source>
</evidence>
<reference evidence="2" key="2">
    <citation type="submission" date="2025-08" db="UniProtKB">
        <authorList>
            <consortium name="Ensembl"/>
        </authorList>
    </citation>
    <scope>IDENTIFICATION</scope>
</reference>
<keyword evidence="3" id="KW-1185">Reference proteome</keyword>
<name>A0A8D2EX96_THEGE</name>
<accession>A0A8D2EX96</accession>
<proteinExistence type="predicted"/>
<reference evidence="2" key="3">
    <citation type="submission" date="2025-09" db="UniProtKB">
        <authorList>
            <consortium name="Ensembl"/>
        </authorList>
    </citation>
    <scope>IDENTIFICATION</scope>
</reference>
<dbReference type="Proteomes" id="UP000694411">
    <property type="component" value="Chromosome 14"/>
</dbReference>
<organism evidence="2 3">
    <name type="scientific">Theropithecus gelada</name>
    <name type="common">Gelada baboon</name>
    <dbReference type="NCBI Taxonomy" id="9565"/>
    <lineage>
        <taxon>Eukaryota</taxon>
        <taxon>Metazoa</taxon>
        <taxon>Chordata</taxon>
        <taxon>Craniata</taxon>
        <taxon>Vertebrata</taxon>
        <taxon>Euteleostomi</taxon>
        <taxon>Mammalia</taxon>
        <taxon>Eutheria</taxon>
        <taxon>Euarchontoglires</taxon>
        <taxon>Primates</taxon>
        <taxon>Haplorrhini</taxon>
        <taxon>Catarrhini</taxon>
        <taxon>Cercopithecidae</taxon>
        <taxon>Cercopithecinae</taxon>
        <taxon>Theropithecus</taxon>
    </lineage>
</organism>
<feature type="region of interest" description="Disordered" evidence="1">
    <location>
        <begin position="1"/>
        <end position="34"/>
    </location>
</feature>
<evidence type="ECO:0000256" key="1">
    <source>
        <dbReference type="SAM" id="MobiDB-lite"/>
    </source>
</evidence>